<dbReference type="InterPro" id="IPR010390">
    <property type="entry name" value="ABC-2_transporter-like"/>
</dbReference>
<keyword evidence="1" id="KW-0812">Transmembrane</keyword>
<evidence type="ECO:0000256" key="1">
    <source>
        <dbReference type="SAM" id="Phobius"/>
    </source>
</evidence>
<keyword evidence="3" id="KW-1185">Reference proteome</keyword>
<dbReference type="OrthoDB" id="8582979at2"/>
<dbReference type="eggNOG" id="COG4587">
    <property type="taxonomic scope" value="Bacteria"/>
</dbReference>
<dbReference type="KEGG" id="taf:THA_653"/>
<name>B7IGB6_THEAB</name>
<evidence type="ECO:0000313" key="3">
    <source>
        <dbReference type="Proteomes" id="UP000002453"/>
    </source>
</evidence>
<sequence length="274" mass="31978">MNLQNIIKETFRITNIMKESYILNLKKAFSNRIELFTKLFGYPARLFMFYFLWLSVLENRAFPNLEKSYIIGYYTISLFLSQIFPFIRKSREIRQNIFSGEIANYLARNLPFGIVNLMEYVATISIYLLFVTPIAYVLLGIFANVLPNAPTLIMFLILGFLGSILRYSIWYVIGLVSFYTHENIGIITFYLTIENLFSGSLLPLKVFPETFQKILNILPFRLMLYTPVDTLFNNTSFSDFFINFSLQILWLAFVLILAAIIWKEGLKKFSAYGI</sequence>
<proteinExistence type="predicted"/>
<dbReference type="Proteomes" id="UP000002453">
    <property type="component" value="Chromosome"/>
</dbReference>
<feature type="transmembrane region" description="Helical" evidence="1">
    <location>
        <begin position="152"/>
        <end position="172"/>
    </location>
</feature>
<reference evidence="2 3" key="1">
    <citation type="journal article" date="2009" name="J. Bacteriol.">
        <title>The genome of Thermosipho africanus TCF52B: lateral genetic connections to the Firmicutes and Archaea.</title>
        <authorList>
            <person name="Nesboe C.L."/>
            <person name="Bapteste E."/>
            <person name="Curtis B."/>
            <person name="Dahle H."/>
            <person name="Lopez P."/>
            <person name="Macleod D."/>
            <person name="Dlutek M."/>
            <person name="Bowman S."/>
            <person name="Zhaxybayeva O."/>
            <person name="Birkeland N.-K."/>
            <person name="Doolittle W.F."/>
        </authorList>
    </citation>
    <scope>NUCLEOTIDE SEQUENCE [LARGE SCALE GENOMIC DNA]</scope>
    <source>
        <strain evidence="2 3">TCF52B</strain>
    </source>
</reference>
<feature type="transmembrane region" description="Helical" evidence="1">
    <location>
        <begin position="240"/>
        <end position="262"/>
    </location>
</feature>
<dbReference type="HOGENOM" id="CLU_084465_1_1_0"/>
<feature type="transmembrane region" description="Helical" evidence="1">
    <location>
        <begin position="35"/>
        <end position="56"/>
    </location>
</feature>
<keyword evidence="1" id="KW-1133">Transmembrane helix</keyword>
<feature type="transmembrane region" description="Helical" evidence="1">
    <location>
        <begin position="126"/>
        <end position="146"/>
    </location>
</feature>
<dbReference type="PANTHER" id="PTHR36832">
    <property type="entry name" value="SLR1174 PROTEIN-RELATED"/>
    <property type="match status" value="1"/>
</dbReference>
<dbReference type="RefSeq" id="WP_004104495.1">
    <property type="nucleotide sequence ID" value="NC_011653.1"/>
</dbReference>
<dbReference type="STRING" id="484019.THA_653"/>
<dbReference type="EMBL" id="CP001185">
    <property type="protein sequence ID" value="ACJ75130.1"/>
    <property type="molecule type" value="Genomic_DNA"/>
</dbReference>
<gene>
    <name evidence="2" type="ordered locus">THA_653</name>
</gene>
<dbReference type="AlphaFoldDB" id="B7IGB6"/>
<dbReference type="Pfam" id="PF06182">
    <property type="entry name" value="ABC2_membrane_6"/>
    <property type="match status" value="1"/>
</dbReference>
<feature type="transmembrane region" description="Helical" evidence="1">
    <location>
        <begin position="68"/>
        <end position="87"/>
    </location>
</feature>
<dbReference type="PANTHER" id="PTHR36832:SF1">
    <property type="entry name" value="SLR1174 PROTEIN"/>
    <property type="match status" value="1"/>
</dbReference>
<organism evidence="2 3">
    <name type="scientific">Thermosipho africanus (strain TCF52B)</name>
    <dbReference type="NCBI Taxonomy" id="484019"/>
    <lineage>
        <taxon>Bacteria</taxon>
        <taxon>Thermotogati</taxon>
        <taxon>Thermotogota</taxon>
        <taxon>Thermotogae</taxon>
        <taxon>Thermotogales</taxon>
        <taxon>Fervidobacteriaceae</taxon>
        <taxon>Thermosipho</taxon>
    </lineage>
</organism>
<protein>
    <submittedName>
        <fullName evidence="2">ABC transporter integral membrane protein, putative</fullName>
    </submittedName>
</protein>
<evidence type="ECO:0000313" key="2">
    <source>
        <dbReference type="EMBL" id="ACJ75130.1"/>
    </source>
</evidence>
<accession>B7IGB6</accession>
<keyword evidence="1" id="KW-0472">Membrane</keyword>